<keyword evidence="1" id="KW-0472">Membrane</keyword>
<gene>
    <name evidence="2" type="ORF">WJX73_001560</name>
</gene>
<evidence type="ECO:0000256" key="1">
    <source>
        <dbReference type="SAM" id="Phobius"/>
    </source>
</evidence>
<reference evidence="2 3" key="1">
    <citation type="journal article" date="2024" name="Nat. Commun.">
        <title>Phylogenomics reveals the evolutionary origins of lichenization in chlorophyte algae.</title>
        <authorList>
            <person name="Puginier C."/>
            <person name="Libourel C."/>
            <person name="Otte J."/>
            <person name="Skaloud P."/>
            <person name="Haon M."/>
            <person name="Grisel S."/>
            <person name="Petersen M."/>
            <person name="Berrin J.G."/>
            <person name="Delaux P.M."/>
            <person name="Dal Grande F."/>
            <person name="Keller J."/>
        </authorList>
    </citation>
    <scope>NUCLEOTIDE SEQUENCE [LARGE SCALE GENOMIC DNA]</scope>
    <source>
        <strain evidence="2 3">SAG 2036</strain>
    </source>
</reference>
<keyword evidence="3" id="KW-1185">Reference proteome</keyword>
<evidence type="ECO:0000313" key="2">
    <source>
        <dbReference type="EMBL" id="KAK9794661.1"/>
    </source>
</evidence>
<keyword evidence="1" id="KW-1133">Transmembrane helix</keyword>
<dbReference type="PROSITE" id="PS51257">
    <property type="entry name" value="PROKAR_LIPOPROTEIN"/>
    <property type="match status" value="1"/>
</dbReference>
<dbReference type="AlphaFoldDB" id="A0AAW1NU93"/>
<organism evidence="2 3">
    <name type="scientific">Symbiochloris irregularis</name>
    <dbReference type="NCBI Taxonomy" id="706552"/>
    <lineage>
        <taxon>Eukaryota</taxon>
        <taxon>Viridiplantae</taxon>
        <taxon>Chlorophyta</taxon>
        <taxon>core chlorophytes</taxon>
        <taxon>Trebouxiophyceae</taxon>
        <taxon>Trebouxiales</taxon>
        <taxon>Trebouxiaceae</taxon>
        <taxon>Symbiochloris</taxon>
    </lineage>
</organism>
<accession>A0AAW1NU93</accession>
<comment type="caution">
    <text evidence="2">The sequence shown here is derived from an EMBL/GenBank/DDBJ whole genome shotgun (WGS) entry which is preliminary data.</text>
</comment>
<sequence length="125" mass="13871">MKKGYCKVYYSILGIAYLEVLLWITCLLTSCATLSTTPEDVNYIARETGNLKNTCVLDNSDTLPGAVDLRGGNPEQELNRITWAEHRQHPVVSPTIFQRPHLGLSFLLLLTGVPAPYTGVKSLHK</sequence>
<proteinExistence type="predicted"/>
<dbReference type="EMBL" id="JALJOQ010000135">
    <property type="protein sequence ID" value="KAK9794661.1"/>
    <property type="molecule type" value="Genomic_DNA"/>
</dbReference>
<feature type="transmembrane region" description="Helical" evidence="1">
    <location>
        <begin position="12"/>
        <end position="35"/>
    </location>
</feature>
<evidence type="ECO:0000313" key="3">
    <source>
        <dbReference type="Proteomes" id="UP001465755"/>
    </source>
</evidence>
<dbReference type="Proteomes" id="UP001465755">
    <property type="component" value="Unassembled WGS sequence"/>
</dbReference>
<name>A0AAW1NU93_9CHLO</name>
<protein>
    <submittedName>
        <fullName evidence="2">Uncharacterized protein</fullName>
    </submittedName>
</protein>
<keyword evidence="1" id="KW-0812">Transmembrane</keyword>